<comment type="cofactor">
    <cofactor evidence="1">
        <name>Zn(2+)</name>
        <dbReference type="ChEBI" id="CHEBI:29105"/>
    </cofactor>
</comment>
<keyword evidence="7" id="KW-0676">Redox-active center</keyword>
<organism evidence="9 10">
    <name type="scientific">Actinidia rufa</name>
    <dbReference type="NCBI Taxonomy" id="165716"/>
    <lineage>
        <taxon>Eukaryota</taxon>
        <taxon>Viridiplantae</taxon>
        <taxon>Streptophyta</taxon>
        <taxon>Embryophyta</taxon>
        <taxon>Tracheophyta</taxon>
        <taxon>Spermatophyta</taxon>
        <taxon>Magnoliopsida</taxon>
        <taxon>eudicotyledons</taxon>
        <taxon>Gunneridae</taxon>
        <taxon>Pentapetalae</taxon>
        <taxon>asterids</taxon>
        <taxon>Ericales</taxon>
        <taxon>Actinidiaceae</taxon>
        <taxon>Actinidia</taxon>
    </lineage>
</organism>
<evidence type="ECO:0000256" key="1">
    <source>
        <dbReference type="ARBA" id="ARBA00001947"/>
    </source>
</evidence>
<evidence type="ECO:0000256" key="4">
    <source>
        <dbReference type="ARBA" id="ARBA00022833"/>
    </source>
</evidence>
<dbReference type="SUPFAM" id="SSF51316">
    <property type="entry name" value="Mss4-like"/>
    <property type="match status" value="1"/>
</dbReference>
<evidence type="ECO:0000313" key="10">
    <source>
        <dbReference type="Proteomes" id="UP000585474"/>
    </source>
</evidence>
<dbReference type="AlphaFoldDB" id="A0A7J0EWZ1"/>
<reference evidence="9 10" key="1">
    <citation type="submission" date="2019-07" db="EMBL/GenBank/DDBJ databases">
        <title>De Novo Assembly of kiwifruit Actinidia rufa.</title>
        <authorList>
            <person name="Sugita-Konishi S."/>
            <person name="Sato K."/>
            <person name="Mori E."/>
            <person name="Abe Y."/>
            <person name="Kisaki G."/>
            <person name="Hamano K."/>
            <person name="Suezawa K."/>
            <person name="Otani M."/>
            <person name="Fukuda T."/>
            <person name="Manabe T."/>
            <person name="Gomi K."/>
            <person name="Tabuchi M."/>
            <person name="Akimitsu K."/>
            <person name="Kataoka I."/>
        </authorList>
    </citation>
    <scope>NUCLEOTIDE SEQUENCE [LARGE SCALE GENOMIC DNA]</scope>
    <source>
        <strain evidence="10">cv. Fuchu</strain>
    </source>
</reference>
<dbReference type="InterPro" id="IPR011057">
    <property type="entry name" value="Mss4-like_sf"/>
</dbReference>
<evidence type="ECO:0000313" key="9">
    <source>
        <dbReference type="EMBL" id="GFY90117.1"/>
    </source>
</evidence>
<keyword evidence="6" id="KW-0560">Oxidoreductase</keyword>
<dbReference type="PROSITE" id="PS51790">
    <property type="entry name" value="MSRB"/>
    <property type="match status" value="1"/>
</dbReference>
<comment type="similarity">
    <text evidence="2">Belongs to the MsrB Met sulfoxide reductase family.</text>
</comment>
<dbReference type="PANTHER" id="PTHR46081:SF8">
    <property type="entry name" value="PEPTIDE METHIONINE SULFOXIDE REDUCTASE 2"/>
    <property type="match status" value="1"/>
</dbReference>
<dbReference type="PANTHER" id="PTHR46081">
    <property type="entry name" value="PEPTIDE METHIONINE SULFOXIDE REDUCTASE 2"/>
    <property type="match status" value="1"/>
</dbReference>
<accession>A0A7J0EWZ1</accession>
<dbReference type="Gene3D" id="2.170.150.20">
    <property type="entry name" value="Peptide methionine sulfoxide reductase"/>
    <property type="match status" value="1"/>
</dbReference>
<dbReference type="Proteomes" id="UP000585474">
    <property type="component" value="Unassembled WGS sequence"/>
</dbReference>
<keyword evidence="5" id="KW-0249">Electron transport</keyword>
<evidence type="ECO:0000256" key="3">
    <source>
        <dbReference type="ARBA" id="ARBA00022723"/>
    </source>
</evidence>
<dbReference type="EMBL" id="BJWL01000007">
    <property type="protein sequence ID" value="GFY90117.1"/>
    <property type="molecule type" value="Genomic_DNA"/>
</dbReference>
<dbReference type="GO" id="GO:0006979">
    <property type="term" value="P:response to oxidative stress"/>
    <property type="evidence" value="ECO:0007669"/>
    <property type="project" value="InterPro"/>
</dbReference>
<keyword evidence="3" id="KW-0479">Metal-binding</keyword>
<keyword evidence="10" id="KW-1185">Reference proteome</keyword>
<gene>
    <name evidence="9" type="ORF">Acr_07g0003140</name>
</gene>
<evidence type="ECO:0000259" key="8">
    <source>
        <dbReference type="PROSITE" id="PS51790"/>
    </source>
</evidence>
<dbReference type="InterPro" id="IPR002579">
    <property type="entry name" value="Met_Sox_Rdtase_MsrB_dom"/>
</dbReference>
<dbReference type="Pfam" id="PF01641">
    <property type="entry name" value="SelR"/>
    <property type="match status" value="1"/>
</dbReference>
<feature type="domain" description="MsrB" evidence="8">
    <location>
        <begin position="26"/>
        <end position="129"/>
    </location>
</feature>
<sequence>MSCIFEHKADIGSLHSIAPHDVTGCMTQRKSLEGTFRYPVTGEYDKFYGKGVYTSAGCGTPLYESTTKFNSDSGCGWLAFFEGLPGAINRHPDPHGMRIEITCAACGVVSVMYLRETVSEHQRMNALRQ</sequence>
<dbReference type="OrthoDB" id="44061at2759"/>
<protein>
    <submittedName>
        <fullName evidence="9">Methionine sulfoxide reductase B 2</fullName>
    </submittedName>
</protein>
<keyword evidence="5" id="KW-0813">Transport</keyword>
<evidence type="ECO:0000256" key="6">
    <source>
        <dbReference type="ARBA" id="ARBA00023002"/>
    </source>
</evidence>
<dbReference type="GO" id="GO:0033743">
    <property type="term" value="F:peptide-methionine (R)-S-oxide reductase activity"/>
    <property type="evidence" value="ECO:0007669"/>
    <property type="project" value="InterPro"/>
</dbReference>
<dbReference type="GO" id="GO:0030091">
    <property type="term" value="P:protein repair"/>
    <property type="evidence" value="ECO:0007669"/>
    <property type="project" value="InterPro"/>
</dbReference>
<evidence type="ECO:0000256" key="7">
    <source>
        <dbReference type="ARBA" id="ARBA00023284"/>
    </source>
</evidence>
<evidence type="ECO:0000256" key="5">
    <source>
        <dbReference type="ARBA" id="ARBA00022982"/>
    </source>
</evidence>
<name>A0A7J0EWZ1_9ERIC</name>
<dbReference type="GO" id="GO:0046872">
    <property type="term" value="F:metal ion binding"/>
    <property type="evidence" value="ECO:0007669"/>
    <property type="project" value="UniProtKB-KW"/>
</dbReference>
<keyword evidence="4" id="KW-0862">Zinc</keyword>
<proteinExistence type="inferred from homology"/>
<comment type="caution">
    <text evidence="9">The sequence shown here is derived from an EMBL/GenBank/DDBJ whole genome shotgun (WGS) entry which is preliminary data.</text>
</comment>
<evidence type="ECO:0000256" key="2">
    <source>
        <dbReference type="ARBA" id="ARBA00007174"/>
    </source>
</evidence>
<dbReference type="InterPro" id="IPR028427">
    <property type="entry name" value="Met_Sox_Rdtase_MsrB"/>
</dbReference>